<reference evidence="1 2" key="1">
    <citation type="journal article" date="2015" name="Genome Announc.">
        <title>Genome sequence and annotation of Trichoderma parareesei, the ancestor of the cellulase producer Trichoderma reesei.</title>
        <authorList>
            <person name="Yang D."/>
            <person name="Pomraning K."/>
            <person name="Kopchinskiy A."/>
            <person name="Karimi Aghcheh R."/>
            <person name="Atanasova L."/>
            <person name="Chenthamara K."/>
            <person name="Baker S.E."/>
            <person name="Zhang R."/>
            <person name="Shen Q."/>
            <person name="Freitag M."/>
            <person name="Kubicek C.P."/>
            <person name="Druzhinina I.S."/>
        </authorList>
    </citation>
    <scope>NUCLEOTIDE SEQUENCE [LARGE SCALE GENOMIC DNA]</scope>
    <source>
        <strain evidence="1 2">CBS 125925</strain>
    </source>
</reference>
<sequence>MSGSIKDISIEGVSIDGKTVVGALAAGGVGAKGGMLAGDPVSCEDIELLSLLKLGVLAELELKDDVTEPERAEYCCDASLSDS</sequence>
<evidence type="ECO:0000313" key="2">
    <source>
        <dbReference type="Proteomes" id="UP000219286"/>
    </source>
</evidence>
<proteinExistence type="predicted"/>
<evidence type="ECO:0000313" key="1">
    <source>
        <dbReference type="EMBL" id="OTA03727.1"/>
    </source>
</evidence>
<gene>
    <name evidence="1" type="ORF">A9Z42_0042070</name>
</gene>
<name>A0A2H2Z6T3_TRIPA</name>
<keyword evidence="2" id="KW-1185">Reference proteome</keyword>
<protein>
    <submittedName>
        <fullName evidence="1">Uncharacterized protein</fullName>
    </submittedName>
</protein>
<organism evidence="1 2">
    <name type="scientific">Trichoderma parareesei</name>
    <name type="common">Filamentous fungus</name>
    <dbReference type="NCBI Taxonomy" id="858221"/>
    <lineage>
        <taxon>Eukaryota</taxon>
        <taxon>Fungi</taxon>
        <taxon>Dikarya</taxon>
        <taxon>Ascomycota</taxon>
        <taxon>Pezizomycotina</taxon>
        <taxon>Sordariomycetes</taxon>
        <taxon>Hypocreomycetidae</taxon>
        <taxon>Hypocreales</taxon>
        <taxon>Hypocreaceae</taxon>
        <taxon>Trichoderma</taxon>
    </lineage>
</organism>
<dbReference type="EMBL" id="LFMI01000434">
    <property type="protein sequence ID" value="OTA03727.1"/>
    <property type="molecule type" value="Genomic_DNA"/>
</dbReference>
<accession>A0A2H2Z6T3</accession>
<comment type="caution">
    <text evidence="1">The sequence shown here is derived from an EMBL/GenBank/DDBJ whole genome shotgun (WGS) entry which is preliminary data.</text>
</comment>
<dbReference type="AlphaFoldDB" id="A0A2H2Z6T3"/>
<dbReference type="Proteomes" id="UP000219286">
    <property type="component" value="Unassembled WGS sequence"/>
</dbReference>